<dbReference type="Proteomes" id="UP000036987">
    <property type="component" value="Unassembled WGS sequence"/>
</dbReference>
<evidence type="ECO:0000259" key="1">
    <source>
        <dbReference type="Pfam" id="PF04765"/>
    </source>
</evidence>
<gene>
    <name evidence="2" type="ORF">ZOSMA_20G01230</name>
</gene>
<dbReference type="InterPro" id="IPR006852">
    <property type="entry name" value="TOD1_MUCI70"/>
</dbReference>
<name>A0A0K9PN63_ZOSMR</name>
<reference evidence="3" key="1">
    <citation type="journal article" date="2016" name="Nature">
        <title>The genome of the seagrass Zostera marina reveals angiosperm adaptation to the sea.</title>
        <authorList>
            <person name="Olsen J.L."/>
            <person name="Rouze P."/>
            <person name="Verhelst B."/>
            <person name="Lin Y.-C."/>
            <person name="Bayer T."/>
            <person name="Collen J."/>
            <person name="Dattolo E."/>
            <person name="De Paoli E."/>
            <person name="Dittami S."/>
            <person name="Maumus F."/>
            <person name="Michel G."/>
            <person name="Kersting A."/>
            <person name="Lauritano C."/>
            <person name="Lohaus R."/>
            <person name="Toepel M."/>
            <person name="Tonon T."/>
            <person name="Vanneste K."/>
            <person name="Amirebrahimi M."/>
            <person name="Brakel J."/>
            <person name="Bostroem C."/>
            <person name="Chovatia M."/>
            <person name="Grimwood J."/>
            <person name="Jenkins J.W."/>
            <person name="Jueterbock A."/>
            <person name="Mraz A."/>
            <person name="Stam W.T."/>
            <person name="Tice H."/>
            <person name="Bornberg-Bauer E."/>
            <person name="Green P.J."/>
            <person name="Pearson G.A."/>
            <person name="Procaccini G."/>
            <person name="Duarte C.M."/>
            <person name="Schmutz J."/>
            <person name="Reusch T.B.H."/>
            <person name="Van de Peer Y."/>
        </authorList>
    </citation>
    <scope>NUCLEOTIDE SEQUENCE [LARGE SCALE GENOMIC DNA]</scope>
    <source>
        <strain evidence="3">cv. Finnish</strain>
    </source>
</reference>
<feature type="domain" description="TOD1/MUCI70 glycosyltransferase-like" evidence="1">
    <location>
        <begin position="178"/>
        <end position="497"/>
    </location>
</feature>
<dbReference type="InterPro" id="IPR048354">
    <property type="entry name" value="TOD1_MUCI70_glycTrfase_dom"/>
</dbReference>
<dbReference type="STRING" id="29655.A0A0K9PN63"/>
<dbReference type="AlphaFoldDB" id="A0A0K9PN63"/>
<dbReference type="Pfam" id="PF04765">
    <property type="entry name" value="TOD1_MUCI70"/>
    <property type="match status" value="1"/>
</dbReference>
<organism evidence="2 3">
    <name type="scientific">Zostera marina</name>
    <name type="common">Eelgrass</name>
    <dbReference type="NCBI Taxonomy" id="29655"/>
    <lineage>
        <taxon>Eukaryota</taxon>
        <taxon>Viridiplantae</taxon>
        <taxon>Streptophyta</taxon>
        <taxon>Embryophyta</taxon>
        <taxon>Tracheophyta</taxon>
        <taxon>Spermatophyta</taxon>
        <taxon>Magnoliopsida</taxon>
        <taxon>Liliopsida</taxon>
        <taxon>Zosteraceae</taxon>
        <taxon>Zostera</taxon>
    </lineage>
</organism>
<evidence type="ECO:0000313" key="3">
    <source>
        <dbReference type="Proteomes" id="UP000036987"/>
    </source>
</evidence>
<comment type="caution">
    <text evidence="2">The sequence shown here is derived from an EMBL/GenBank/DDBJ whole genome shotgun (WGS) entry which is preliminary data.</text>
</comment>
<protein>
    <recommendedName>
        <fullName evidence="1">TOD1/MUCI70 glycosyltransferase-like domain-containing protein</fullName>
    </recommendedName>
</protein>
<evidence type="ECO:0000313" key="2">
    <source>
        <dbReference type="EMBL" id="KMZ69645.1"/>
    </source>
</evidence>
<dbReference type="OrthoDB" id="1905162at2759"/>
<dbReference type="EMBL" id="LFYR01000757">
    <property type="protein sequence ID" value="KMZ69645.1"/>
    <property type="molecule type" value="Genomic_DNA"/>
</dbReference>
<accession>A0A0K9PN63</accession>
<dbReference type="OMA" id="CVWDEVL"/>
<keyword evidence="3" id="KW-1185">Reference proteome</keyword>
<proteinExistence type="predicted"/>
<sequence>MLLRYKVRAFWKNIKFRMPFYKQEALPERKDGLGCSFRMRRGKRFVSRITRRRCSILVLISVFLFLVFLSFFSRNLSFPYSNLQKTEQKLSEKEVFDLLNTPTLMMYSENVNGVTDDRMKTVETSIELGDHKMFQMDVPKRTKYKHRKQYGPCEIDFVNSVDVLMEPGNYMNVTDFSLNYITKEENSNENDMFHPSFGGHQTFSEREKSFYAENQTLHCGFIKGSGEAGNTSFDLDIEDKAYMFSCKVVVSSCIFGSSDFLRKPTKKKISGYSKTNVCFVMFIDALTMDKLASEGQVRDEEGYIGLWRIIIVKNLPYKDMRMVGKVPKFLSHRLFPSSRFSIWIDSKLRLIADPMQIIDYFLWNKQSEYAISNHYDRHCVWDEVLQNKRLNKYNHTRIDEQFTFYQYDGLIKFNESDENTPLPSYVPEGSFIIRAHTPMSNLFSCLWFNEVNRFTSRDQLSFAYTYLKLKRMNPGKSFRLNMFKDCERRALAKLFHHRSEIPPPHASG</sequence>
<dbReference type="PANTHER" id="PTHR12956">
    <property type="entry name" value="ALKALINE CERAMIDASE-RELATED"/>
    <property type="match status" value="1"/>
</dbReference>
<dbReference type="PANTHER" id="PTHR12956:SF27">
    <property type="entry name" value="TRANSMEMBRANE PROTEIN"/>
    <property type="match status" value="1"/>
</dbReference>